<sequence>MGHKVKVPVQLTRVIATYWGRVIRRPKLKFLAKNVRCPEEAAK</sequence>
<reference evidence="2" key="4">
    <citation type="submission" date="2016-01" db="EMBL/GenBank/DDBJ databases">
        <authorList>
            <person name="Oliw E.H."/>
        </authorList>
    </citation>
    <scope>NUCLEOTIDE SEQUENCE [LARGE SCALE GENOMIC DNA]</scope>
    <source>
        <strain evidence="2">GED7749B</strain>
    </source>
</reference>
<keyword evidence="3" id="KW-1185">Reference proteome</keyword>
<evidence type="ECO:0000313" key="4">
    <source>
        <dbReference type="Proteomes" id="UP000070376"/>
    </source>
</evidence>
<dbReference type="Proteomes" id="UP000070376">
    <property type="component" value="Unassembled WGS sequence"/>
</dbReference>
<evidence type="ECO:0000313" key="3">
    <source>
        <dbReference type="Proteomes" id="UP000032024"/>
    </source>
</evidence>
<reference evidence="4" key="3">
    <citation type="submission" date="2016-01" db="EMBL/GenBank/DDBJ databases">
        <authorList>
            <person name="Mitreva M."/>
            <person name="Pepin K.H."/>
            <person name="Mihindukulasuriya K.A."/>
            <person name="Fulton R."/>
            <person name="Fronick C."/>
            <person name="O'Laughlin M."/>
            <person name="Miner T."/>
            <person name="Herter B."/>
            <person name="Rosa B.A."/>
            <person name="Cordes M."/>
            <person name="Tomlinson C."/>
            <person name="Wollam A."/>
            <person name="Palsikar V.B."/>
            <person name="Mardis E.R."/>
            <person name="Wilson R.K."/>
        </authorList>
    </citation>
    <scope>NUCLEOTIDE SEQUENCE [LARGE SCALE GENOMIC DNA]</scope>
    <source>
        <strain evidence="4">GED7749B</strain>
    </source>
</reference>
<dbReference type="Proteomes" id="UP000032024">
    <property type="component" value="Chromosome"/>
</dbReference>
<evidence type="ECO:0000313" key="1">
    <source>
        <dbReference type="EMBL" id="AJO24135.1"/>
    </source>
</evidence>
<evidence type="ECO:0000313" key="2">
    <source>
        <dbReference type="EMBL" id="KWZ77769.1"/>
    </source>
</evidence>
<dbReference type="EMBL" id="LRPN01000164">
    <property type="protein sequence ID" value="KWZ77769.1"/>
    <property type="molecule type" value="Genomic_DNA"/>
</dbReference>
<dbReference type="AlphaFoldDB" id="A0A0C5CEZ9"/>
<protein>
    <submittedName>
        <fullName evidence="2">Uncharacterized protein</fullName>
    </submittedName>
</protein>
<dbReference type="PATRIC" id="fig|1398.18.peg.3301"/>
<proteinExistence type="predicted"/>
<accession>A0A0C5CEZ9</accession>
<gene>
    <name evidence="2" type="ORF">HMPREF3213_03199</name>
    <name evidence="1" type="ORF">SB48_HM08orf05350</name>
</gene>
<name>A0A0C5CEZ9_HEYCO</name>
<dbReference type="STRING" id="1398.AB434_1980"/>
<reference evidence="1" key="1">
    <citation type="submission" date="2015-01" db="EMBL/GenBank/DDBJ databases">
        <title>Comparative genome analysis of Bacillus coagulans HM-08, Clostridium butyricum HM-68, Bacillus subtilis HM-66 and Bacillus licheniformis BL-09.</title>
        <authorList>
            <person name="Zhang H."/>
        </authorList>
    </citation>
    <scope>NUCLEOTIDE SEQUENCE [LARGE SCALE GENOMIC DNA]</scope>
    <source>
        <strain evidence="1">HM-08</strain>
    </source>
</reference>
<organism evidence="2 4">
    <name type="scientific">Heyndrickxia coagulans</name>
    <name type="common">Weizmannia coagulans</name>
    <dbReference type="NCBI Taxonomy" id="1398"/>
    <lineage>
        <taxon>Bacteria</taxon>
        <taxon>Bacillati</taxon>
        <taxon>Bacillota</taxon>
        <taxon>Bacilli</taxon>
        <taxon>Bacillales</taxon>
        <taxon>Bacillaceae</taxon>
        <taxon>Heyndrickxia</taxon>
    </lineage>
</organism>
<reference evidence="3" key="2">
    <citation type="submission" date="2015-01" db="EMBL/GenBank/DDBJ databases">
        <title>Comparative genome analysis of Bacillus coagulans HM-08, Clostridium butyricum HM-68, Bacillus subtilis HM-66 and Bacillus paralicheniformis BL-09.</title>
        <authorList>
            <person name="Zhang H."/>
        </authorList>
    </citation>
    <scope>NUCLEOTIDE SEQUENCE [LARGE SCALE GENOMIC DNA]</scope>
    <source>
        <strain evidence="3">HM-08</strain>
    </source>
</reference>
<dbReference type="EMBL" id="CP010525">
    <property type="protein sequence ID" value="AJO24135.1"/>
    <property type="molecule type" value="Genomic_DNA"/>
</dbReference>